<accession>A0A1G9HXT8</accession>
<gene>
    <name evidence="2" type="ORF">SAMN05421823_104575</name>
</gene>
<sequence length="110" mass="12430">MGVYLLNLSVDAPDTTPAYLPEDLSINDQESLVELILEQVLGFEDAIAEYDDHDTEDYQKKSTDTLDPAVLYRSEWCLGAAEPSRRRPYPTYNDFLTPGHPQRTTPPPKS</sequence>
<organism evidence="2 3">
    <name type="scientific">Catalinimonas alkaloidigena</name>
    <dbReference type="NCBI Taxonomy" id="1075417"/>
    <lineage>
        <taxon>Bacteria</taxon>
        <taxon>Pseudomonadati</taxon>
        <taxon>Bacteroidota</taxon>
        <taxon>Cytophagia</taxon>
        <taxon>Cytophagales</taxon>
        <taxon>Catalimonadaceae</taxon>
        <taxon>Catalinimonas</taxon>
    </lineage>
</organism>
<dbReference type="STRING" id="1075417.SAMN05421823_104575"/>
<dbReference type="AlphaFoldDB" id="A0A1G9HXT8"/>
<dbReference type="Proteomes" id="UP000198510">
    <property type="component" value="Unassembled WGS sequence"/>
</dbReference>
<reference evidence="2 3" key="1">
    <citation type="submission" date="2016-10" db="EMBL/GenBank/DDBJ databases">
        <authorList>
            <person name="de Groot N.N."/>
        </authorList>
    </citation>
    <scope>NUCLEOTIDE SEQUENCE [LARGE SCALE GENOMIC DNA]</scope>
    <source>
        <strain evidence="2 3">DSM 25186</strain>
    </source>
</reference>
<keyword evidence="3" id="KW-1185">Reference proteome</keyword>
<feature type="region of interest" description="Disordered" evidence="1">
    <location>
        <begin position="83"/>
        <end position="110"/>
    </location>
</feature>
<evidence type="ECO:0000313" key="3">
    <source>
        <dbReference type="Proteomes" id="UP000198510"/>
    </source>
</evidence>
<proteinExistence type="predicted"/>
<protein>
    <submittedName>
        <fullName evidence="2">Uncharacterized protein</fullName>
    </submittedName>
</protein>
<evidence type="ECO:0000313" key="2">
    <source>
        <dbReference type="EMBL" id="SDL17827.1"/>
    </source>
</evidence>
<dbReference type="EMBL" id="FNFO01000004">
    <property type="protein sequence ID" value="SDL17827.1"/>
    <property type="molecule type" value="Genomic_DNA"/>
</dbReference>
<evidence type="ECO:0000256" key="1">
    <source>
        <dbReference type="SAM" id="MobiDB-lite"/>
    </source>
</evidence>
<name>A0A1G9HXT8_9BACT</name>